<organism evidence="1 2">
    <name type="scientific">Trichinella patagoniensis</name>
    <dbReference type="NCBI Taxonomy" id="990121"/>
    <lineage>
        <taxon>Eukaryota</taxon>
        <taxon>Metazoa</taxon>
        <taxon>Ecdysozoa</taxon>
        <taxon>Nematoda</taxon>
        <taxon>Enoplea</taxon>
        <taxon>Dorylaimia</taxon>
        <taxon>Trichinellida</taxon>
        <taxon>Trichinellidae</taxon>
        <taxon>Trichinella</taxon>
    </lineage>
</organism>
<dbReference type="Proteomes" id="UP000054783">
    <property type="component" value="Unassembled WGS sequence"/>
</dbReference>
<accession>A0A0V0YSI6</accession>
<gene>
    <name evidence="1" type="ORF">T12_15175</name>
</gene>
<dbReference type="AlphaFoldDB" id="A0A0V0YSI6"/>
<dbReference type="EMBL" id="JYDQ01002971">
    <property type="protein sequence ID" value="KRY03263.1"/>
    <property type="molecule type" value="Genomic_DNA"/>
</dbReference>
<evidence type="ECO:0000313" key="1">
    <source>
        <dbReference type="EMBL" id="KRY03263.1"/>
    </source>
</evidence>
<evidence type="ECO:0000313" key="2">
    <source>
        <dbReference type="Proteomes" id="UP000054783"/>
    </source>
</evidence>
<reference evidence="1 2" key="1">
    <citation type="submission" date="2015-01" db="EMBL/GenBank/DDBJ databases">
        <title>Evolution of Trichinella species and genotypes.</title>
        <authorList>
            <person name="Korhonen P.K."/>
            <person name="Edoardo P."/>
            <person name="Giuseppe L.R."/>
            <person name="Gasser R.B."/>
        </authorList>
    </citation>
    <scope>NUCLEOTIDE SEQUENCE [LARGE SCALE GENOMIC DNA]</scope>
    <source>
        <strain evidence="1">ISS2496</strain>
    </source>
</reference>
<proteinExistence type="predicted"/>
<comment type="caution">
    <text evidence="1">The sequence shown here is derived from an EMBL/GenBank/DDBJ whole genome shotgun (WGS) entry which is preliminary data.</text>
</comment>
<protein>
    <submittedName>
        <fullName evidence="1">Uncharacterized protein</fullName>
    </submittedName>
</protein>
<keyword evidence="2" id="KW-1185">Reference proteome</keyword>
<name>A0A0V0YSI6_9BILA</name>
<sequence length="42" mass="4823">MINGYWKIVSVNQVGLFVGLTRECKACRKSLDVTLCANNYKW</sequence>